<feature type="transmembrane region" description="Helical" evidence="3">
    <location>
        <begin position="9"/>
        <end position="27"/>
    </location>
</feature>
<feature type="transmembrane region" description="Helical" evidence="3">
    <location>
        <begin position="221"/>
        <end position="241"/>
    </location>
</feature>
<evidence type="ECO:0000256" key="3">
    <source>
        <dbReference type="SAM" id="Phobius"/>
    </source>
</evidence>
<feature type="domain" description="Acyltransferase 3" evidence="4">
    <location>
        <begin position="6"/>
        <end position="327"/>
    </location>
</feature>
<proteinExistence type="inferred from homology"/>
<feature type="transmembrane region" description="Helical" evidence="3">
    <location>
        <begin position="158"/>
        <end position="178"/>
    </location>
</feature>
<dbReference type="GO" id="GO:0000271">
    <property type="term" value="P:polysaccharide biosynthetic process"/>
    <property type="evidence" value="ECO:0007669"/>
    <property type="project" value="TreeGrafter"/>
</dbReference>
<name>A0A927CH95_9BACL</name>
<dbReference type="GO" id="GO:0016747">
    <property type="term" value="F:acyltransferase activity, transferring groups other than amino-acyl groups"/>
    <property type="evidence" value="ECO:0007669"/>
    <property type="project" value="InterPro"/>
</dbReference>
<accession>A0A927CH95</accession>
<gene>
    <name evidence="5" type="ORF">IDH45_29825</name>
</gene>
<comment type="subcellular location">
    <subcellularLocation>
        <location evidence="1">Membrane</location>
    </subcellularLocation>
</comment>
<dbReference type="PANTHER" id="PTHR23028:SF131">
    <property type="entry name" value="BLR2367 PROTEIN"/>
    <property type="match status" value="1"/>
</dbReference>
<evidence type="ECO:0000313" key="6">
    <source>
        <dbReference type="Proteomes" id="UP000639396"/>
    </source>
</evidence>
<feature type="transmembrane region" description="Helical" evidence="3">
    <location>
        <begin position="190"/>
        <end position="209"/>
    </location>
</feature>
<keyword evidence="5" id="KW-0012">Acyltransferase</keyword>
<organism evidence="5 6">
    <name type="scientific">Paenibacillus oceani</name>
    <dbReference type="NCBI Taxonomy" id="2772510"/>
    <lineage>
        <taxon>Bacteria</taxon>
        <taxon>Bacillati</taxon>
        <taxon>Bacillota</taxon>
        <taxon>Bacilli</taxon>
        <taxon>Bacillales</taxon>
        <taxon>Paenibacillaceae</taxon>
        <taxon>Paenibacillus</taxon>
    </lineage>
</organism>
<feature type="transmembrane region" description="Helical" evidence="3">
    <location>
        <begin position="125"/>
        <end position="146"/>
    </location>
</feature>
<protein>
    <submittedName>
        <fullName evidence="5">Acyltransferase</fullName>
    </submittedName>
</protein>
<feature type="transmembrane region" description="Helical" evidence="3">
    <location>
        <begin position="83"/>
        <end position="105"/>
    </location>
</feature>
<keyword evidence="3" id="KW-1133">Transmembrane helix</keyword>
<comment type="caution">
    <text evidence="5">The sequence shown here is derived from an EMBL/GenBank/DDBJ whole genome shotgun (WGS) entry which is preliminary data.</text>
</comment>
<keyword evidence="3" id="KW-0812">Transmembrane</keyword>
<evidence type="ECO:0000256" key="1">
    <source>
        <dbReference type="ARBA" id="ARBA00004370"/>
    </source>
</evidence>
<dbReference type="RefSeq" id="WP_190931802.1">
    <property type="nucleotide sequence ID" value="NZ_JACXJA010000054.1"/>
</dbReference>
<evidence type="ECO:0000256" key="2">
    <source>
        <dbReference type="ARBA" id="ARBA00007400"/>
    </source>
</evidence>
<evidence type="ECO:0000313" key="5">
    <source>
        <dbReference type="EMBL" id="MBD2866181.1"/>
    </source>
</evidence>
<keyword evidence="6" id="KW-1185">Reference proteome</keyword>
<dbReference type="Pfam" id="PF01757">
    <property type="entry name" value="Acyl_transf_3"/>
    <property type="match status" value="1"/>
</dbReference>
<dbReference type="PANTHER" id="PTHR23028">
    <property type="entry name" value="ACETYLTRANSFERASE"/>
    <property type="match status" value="1"/>
</dbReference>
<sequence length="353" mass="41034">MKRLDSLQALRGIAALMVVIYHATYQFESYYNYKLLDGFFYFGYWGVDLFFVLSGFIIFYIHHGDIGRRIRLGSFIRKRFIRIFPIYWIITFLLIPLFLLVPSFGGSSVRELDVILKSILLFPQSVHPVLGVAWTLTHELFFYLMFSLLIMLPRKWSYPLFAAWISITIGLFICSFWIDFKSMNYYIKFIFSSYNLEFLLGVLVAKLLIRYKDNILRYTSMIASIGIAGLAATWMVYYFGIFTPHRVISWALFSAFLILGFTLIESKKNIAVPKLFRYLGDASYSIYLTHDLWLSIINKIYRFAFQQVNLVSAAIIIIGATLAGCLFYSIIEKPVLHVLRGKQTKKEQEGLTT</sequence>
<dbReference type="InterPro" id="IPR050879">
    <property type="entry name" value="Acyltransferase_3"/>
</dbReference>
<keyword evidence="3" id="KW-0472">Membrane</keyword>
<dbReference type="Proteomes" id="UP000639396">
    <property type="component" value="Unassembled WGS sequence"/>
</dbReference>
<reference evidence="5" key="1">
    <citation type="submission" date="2020-09" db="EMBL/GenBank/DDBJ databases">
        <title>A novel bacterium of genus Paenibacillus, isolated from South China Sea.</title>
        <authorList>
            <person name="Huang H."/>
            <person name="Mo K."/>
            <person name="Hu Y."/>
        </authorList>
    </citation>
    <scope>NUCLEOTIDE SEQUENCE</scope>
    <source>
        <strain evidence="5">IB182363</strain>
    </source>
</reference>
<dbReference type="AlphaFoldDB" id="A0A927CH95"/>
<feature type="transmembrane region" description="Helical" evidence="3">
    <location>
        <begin position="308"/>
        <end position="331"/>
    </location>
</feature>
<dbReference type="EMBL" id="JACXJA010000054">
    <property type="protein sequence ID" value="MBD2866181.1"/>
    <property type="molecule type" value="Genomic_DNA"/>
</dbReference>
<dbReference type="GO" id="GO:0016020">
    <property type="term" value="C:membrane"/>
    <property type="evidence" value="ECO:0007669"/>
    <property type="project" value="TreeGrafter"/>
</dbReference>
<feature type="transmembrane region" description="Helical" evidence="3">
    <location>
        <begin position="247"/>
        <end position="264"/>
    </location>
</feature>
<evidence type="ECO:0000259" key="4">
    <source>
        <dbReference type="Pfam" id="PF01757"/>
    </source>
</evidence>
<dbReference type="InterPro" id="IPR002656">
    <property type="entry name" value="Acyl_transf_3_dom"/>
</dbReference>
<feature type="transmembrane region" description="Helical" evidence="3">
    <location>
        <begin position="39"/>
        <end position="62"/>
    </location>
</feature>
<keyword evidence="5" id="KW-0808">Transferase</keyword>
<comment type="similarity">
    <text evidence="2">Belongs to the acyltransferase 3 family.</text>
</comment>